<dbReference type="Proteomes" id="UP001211907">
    <property type="component" value="Unassembled WGS sequence"/>
</dbReference>
<evidence type="ECO:0000313" key="1">
    <source>
        <dbReference type="EMBL" id="KAJ3119154.1"/>
    </source>
</evidence>
<keyword evidence="2" id="KW-1185">Reference proteome</keyword>
<reference evidence="1" key="1">
    <citation type="submission" date="2020-05" db="EMBL/GenBank/DDBJ databases">
        <title>Phylogenomic resolution of chytrid fungi.</title>
        <authorList>
            <person name="Stajich J.E."/>
            <person name="Amses K."/>
            <person name="Simmons R."/>
            <person name="Seto K."/>
            <person name="Myers J."/>
            <person name="Bonds A."/>
            <person name="Quandt C.A."/>
            <person name="Barry K."/>
            <person name="Liu P."/>
            <person name="Grigoriev I."/>
            <person name="Longcore J.E."/>
            <person name="James T.Y."/>
        </authorList>
    </citation>
    <scope>NUCLEOTIDE SEQUENCE</scope>
    <source>
        <strain evidence="1">JEL0513</strain>
    </source>
</reference>
<dbReference type="InterPro" id="IPR018608">
    <property type="entry name" value="Gti1/Pac2"/>
</dbReference>
<dbReference type="PANTHER" id="PTHR28027">
    <property type="entry name" value="TRANSCRIPTIONAL REGULATOR MIT1"/>
    <property type="match status" value="1"/>
</dbReference>
<protein>
    <submittedName>
        <fullName evidence="1">Uncharacterized protein</fullName>
    </submittedName>
</protein>
<sequence>MSENNKQTSNTQESLQHTFFGFPQTPLDAALIVEACVAGELQPVNAAPMDGVISAVSIQSGTVLVFSEGNSVARWTAVEPVKTTSEIESSKQNTHVEYPNEVTSRFINLYIRGACRFIPNGLAKRTIGVDGSDGNRYRVVSYFYPKDVEVLFDNPQDLSDYQFANGIANLIVPISSTSSGAKAERTARENDFNRRAIKSNSTAAAAEKLLATITINTNSTAKISIDTLPK</sequence>
<evidence type="ECO:0000313" key="2">
    <source>
        <dbReference type="Proteomes" id="UP001211907"/>
    </source>
</evidence>
<accession>A0AAD5XFK7</accession>
<dbReference type="Pfam" id="PF09729">
    <property type="entry name" value="Gti1_Pac2"/>
    <property type="match status" value="1"/>
</dbReference>
<dbReference type="AlphaFoldDB" id="A0AAD5XFK7"/>
<dbReference type="PANTHER" id="PTHR28027:SF2">
    <property type="entry name" value="TRANSCRIPTIONAL REGULATOR MIT1"/>
    <property type="match status" value="1"/>
</dbReference>
<dbReference type="EMBL" id="JADGJH010001092">
    <property type="protein sequence ID" value="KAJ3119154.1"/>
    <property type="molecule type" value="Genomic_DNA"/>
</dbReference>
<organism evidence="1 2">
    <name type="scientific">Physocladia obscura</name>
    <dbReference type="NCBI Taxonomy" id="109957"/>
    <lineage>
        <taxon>Eukaryota</taxon>
        <taxon>Fungi</taxon>
        <taxon>Fungi incertae sedis</taxon>
        <taxon>Chytridiomycota</taxon>
        <taxon>Chytridiomycota incertae sedis</taxon>
        <taxon>Chytridiomycetes</taxon>
        <taxon>Chytridiales</taxon>
        <taxon>Chytriomycetaceae</taxon>
        <taxon>Physocladia</taxon>
    </lineage>
</organism>
<name>A0AAD5XFK7_9FUNG</name>
<gene>
    <name evidence="1" type="ORF">HK100_000456</name>
</gene>
<dbReference type="GO" id="GO:0003677">
    <property type="term" value="F:DNA binding"/>
    <property type="evidence" value="ECO:0007669"/>
    <property type="project" value="TreeGrafter"/>
</dbReference>
<comment type="caution">
    <text evidence="1">The sequence shown here is derived from an EMBL/GenBank/DDBJ whole genome shotgun (WGS) entry which is preliminary data.</text>
</comment>
<proteinExistence type="predicted"/>